<organism evidence="2 3">
    <name type="scientific">Candidatus Komeilibacteria bacterium CG11_big_fil_rev_8_21_14_0_20_36_20</name>
    <dbReference type="NCBI Taxonomy" id="1974477"/>
    <lineage>
        <taxon>Bacteria</taxon>
        <taxon>Candidatus Komeiliibacteriota</taxon>
    </lineage>
</organism>
<evidence type="ECO:0000313" key="3">
    <source>
        <dbReference type="Proteomes" id="UP000230564"/>
    </source>
</evidence>
<gene>
    <name evidence="2" type="ORF">COV55_01510</name>
</gene>
<evidence type="ECO:0000256" key="1">
    <source>
        <dbReference type="SAM" id="Phobius"/>
    </source>
</evidence>
<proteinExistence type="predicted"/>
<dbReference type="EMBL" id="PCWQ01000007">
    <property type="protein sequence ID" value="PIR07087.1"/>
    <property type="molecule type" value="Genomic_DNA"/>
</dbReference>
<feature type="transmembrane region" description="Helical" evidence="1">
    <location>
        <begin position="81"/>
        <end position="101"/>
    </location>
</feature>
<dbReference type="AlphaFoldDB" id="A0A2H0NDW8"/>
<sequence>MNKKIFAMIIIPTLLVPVIFFVIVSLEFAPTAITAVRLVIVAIAVMAWFSLSSKRWLIHLFLTCGASLLGSSDGIFPEASIWLNCTILTLLTFPLSGVLLADKINREAWKLNFAYTIGLISIFTSIHLFTSVGWYSMFITVIGALLLSILWLFWWKHQPITA</sequence>
<evidence type="ECO:0000313" key="2">
    <source>
        <dbReference type="EMBL" id="PIR07087.1"/>
    </source>
</evidence>
<protein>
    <submittedName>
        <fullName evidence="2">Uncharacterized protein</fullName>
    </submittedName>
</protein>
<comment type="caution">
    <text evidence="2">The sequence shown here is derived from an EMBL/GenBank/DDBJ whole genome shotgun (WGS) entry which is preliminary data.</text>
</comment>
<keyword evidence="1" id="KW-1133">Transmembrane helix</keyword>
<feature type="transmembrane region" description="Helical" evidence="1">
    <location>
        <begin position="32"/>
        <end position="49"/>
    </location>
</feature>
<accession>A0A2H0NDW8</accession>
<feature type="transmembrane region" description="Helical" evidence="1">
    <location>
        <begin position="113"/>
        <end position="129"/>
    </location>
</feature>
<reference evidence="2 3" key="1">
    <citation type="submission" date="2017-09" db="EMBL/GenBank/DDBJ databases">
        <title>Depth-based differentiation of microbial function through sediment-hosted aquifers and enrichment of novel symbionts in the deep terrestrial subsurface.</title>
        <authorList>
            <person name="Probst A.J."/>
            <person name="Ladd B."/>
            <person name="Jarett J.K."/>
            <person name="Geller-Mcgrath D.E."/>
            <person name="Sieber C.M."/>
            <person name="Emerson J.B."/>
            <person name="Anantharaman K."/>
            <person name="Thomas B.C."/>
            <person name="Malmstrom R."/>
            <person name="Stieglmeier M."/>
            <person name="Klingl A."/>
            <person name="Woyke T."/>
            <person name="Ryan C.M."/>
            <person name="Banfield J.F."/>
        </authorList>
    </citation>
    <scope>NUCLEOTIDE SEQUENCE [LARGE SCALE GENOMIC DNA]</scope>
    <source>
        <strain evidence="2">CG11_big_fil_rev_8_21_14_0_20_36_20</strain>
    </source>
</reference>
<feature type="transmembrane region" description="Helical" evidence="1">
    <location>
        <begin position="135"/>
        <end position="155"/>
    </location>
</feature>
<feature type="transmembrane region" description="Helical" evidence="1">
    <location>
        <begin position="56"/>
        <end position="75"/>
    </location>
</feature>
<keyword evidence="1" id="KW-0812">Transmembrane</keyword>
<keyword evidence="1" id="KW-0472">Membrane</keyword>
<feature type="transmembrane region" description="Helical" evidence="1">
    <location>
        <begin position="5"/>
        <end position="26"/>
    </location>
</feature>
<dbReference type="Proteomes" id="UP000230564">
    <property type="component" value="Unassembled WGS sequence"/>
</dbReference>
<name>A0A2H0NDW8_9BACT</name>